<dbReference type="PROSITE" id="PS00108">
    <property type="entry name" value="PROTEIN_KINASE_ST"/>
    <property type="match status" value="1"/>
</dbReference>
<keyword evidence="4" id="KW-1185">Reference proteome</keyword>
<feature type="domain" description="Protein kinase" evidence="2">
    <location>
        <begin position="1"/>
        <end position="233"/>
    </location>
</feature>
<dbReference type="PANTHER" id="PTHR27006:SF606">
    <property type="entry name" value="INTERLEUKIN-1 RECEPTOR-ASSOCIATED KINASE 4"/>
    <property type="match status" value="1"/>
</dbReference>
<name>A0A835A9Q8_9POAL</name>
<dbReference type="GO" id="GO:0005524">
    <property type="term" value="F:ATP binding"/>
    <property type="evidence" value="ECO:0007669"/>
    <property type="project" value="InterPro"/>
</dbReference>
<organism evidence="3 4">
    <name type="scientific">Digitaria exilis</name>
    <dbReference type="NCBI Taxonomy" id="1010633"/>
    <lineage>
        <taxon>Eukaryota</taxon>
        <taxon>Viridiplantae</taxon>
        <taxon>Streptophyta</taxon>
        <taxon>Embryophyta</taxon>
        <taxon>Tracheophyta</taxon>
        <taxon>Spermatophyta</taxon>
        <taxon>Magnoliopsida</taxon>
        <taxon>Liliopsida</taxon>
        <taxon>Poales</taxon>
        <taxon>Poaceae</taxon>
        <taxon>PACMAD clade</taxon>
        <taxon>Panicoideae</taxon>
        <taxon>Panicodae</taxon>
        <taxon>Paniceae</taxon>
        <taxon>Anthephorinae</taxon>
        <taxon>Digitaria</taxon>
    </lineage>
</organism>
<dbReference type="FunFam" id="1.10.510.10:FF:000384">
    <property type="entry name" value="G-type lectin S-receptor-like serine/threonine-protein kinase"/>
    <property type="match status" value="1"/>
</dbReference>
<feature type="region of interest" description="Disordered" evidence="1">
    <location>
        <begin position="235"/>
        <end position="265"/>
    </location>
</feature>
<dbReference type="SMART" id="SM00220">
    <property type="entry name" value="S_TKc"/>
    <property type="match status" value="1"/>
</dbReference>
<protein>
    <recommendedName>
        <fullName evidence="2">Protein kinase domain-containing protein</fullName>
    </recommendedName>
</protein>
<evidence type="ECO:0000313" key="3">
    <source>
        <dbReference type="EMBL" id="KAF8659532.1"/>
    </source>
</evidence>
<dbReference type="AlphaFoldDB" id="A0A835A9Q8"/>
<reference evidence="3" key="1">
    <citation type="submission" date="2020-07" db="EMBL/GenBank/DDBJ databases">
        <title>Genome sequence and genetic diversity analysis of an under-domesticated orphan crop, white fonio (Digitaria exilis).</title>
        <authorList>
            <person name="Bennetzen J.L."/>
            <person name="Chen S."/>
            <person name="Ma X."/>
            <person name="Wang X."/>
            <person name="Yssel A.E.J."/>
            <person name="Chaluvadi S.R."/>
            <person name="Johnson M."/>
            <person name="Gangashetty P."/>
            <person name="Hamidou F."/>
            <person name="Sanogo M.D."/>
            <person name="Zwaenepoel A."/>
            <person name="Wallace J."/>
            <person name="Van De Peer Y."/>
            <person name="Van Deynze A."/>
        </authorList>
    </citation>
    <scope>NUCLEOTIDE SEQUENCE</scope>
    <source>
        <tissue evidence="3">Leaves</tissue>
    </source>
</reference>
<dbReference type="Gene3D" id="1.10.510.10">
    <property type="entry name" value="Transferase(Phosphotransferase) domain 1"/>
    <property type="match status" value="1"/>
</dbReference>
<evidence type="ECO:0000259" key="2">
    <source>
        <dbReference type="PROSITE" id="PS50011"/>
    </source>
</evidence>
<dbReference type="PROSITE" id="PS50011">
    <property type="entry name" value="PROTEIN_KINASE_DOM"/>
    <property type="match status" value="1"/>
</dbReference>
<comment type="caution">
    <text evidence="3">The sequence shown here is derived from an EMBL/GenBank/DDBJ whole genome shotgun (WGS) entry which is preliminary data.</text>
</comment>
<evidence type="ECO:0000256" key="1">
    <source>
        <dbReference type="SAM" id="MobiDB-lite"/>
    </source>
</evidence>
<dbReference type="EMBL" id="JACEFO010002455">
    <property type="protein sequence ID" value="KAF8659532.1"/>
    <property type="molecule type" value="Genomic_DNA"/>
</dbReference>
<dbReference type="Proteomes" id="UP000636709">
    <property type="component" value="Unassembled WGS sequence"/>
</dbReference>
<proteinExistence type="predicted"/>
<dbReference type="GO" id="GO:0004672">
    <property type="term" value="F:protein kinase activity"/>
    <property type="evidence" value="ECO:0007669"/>
    <property type="project" value="InterPro"/>
</dbReference>
<dbReference type="OrthoDB" id="665077at2759"/>
<dbReference type="InterPro" id="IPR008271">
    <property type="entry name" value="Ser/Thr_kinase_AS"/>
</dbReference>
<accession>A0A835A9Q8</accession>
<dbReference type="InterPro" id="IPR000719">
    <property type="entry name" value="Prot_kinase_dom"/>
</dbReference>
<gene>
    <name evidence="3" type="ORF">HU200_058282</name>
</gene>
<dbReference type="Pfam" id="PF00069">
    <property type="entry name" value="Pkinase"/>
    <property type="match status" value="1"/>
</dbReference>
<sequence>MVAIKRCLSSGSSSDRKGYCTERGERILVYEYVTNGGLGKFIFETGTPLNWPLRFHIIMGIAQGIVYLHEYCDASIIHRDLKPSNVLLDSDMNLKITDFGLATILGGTMNEQGIRGTIGYVAPEYIILGRCSGSSKSDVYSFGVILLEIICAKRSSSPFHEDPSCTGLLDHAWKMWTAGRSLELVDPLQHDEPRIAEILRCIQIALLCVEPRQDDRPNMRDVILMLSCDSMRIPSPKRRGYEGPQTAPPCSEEQITDGAQSLDAH</sequence>
<dbReference type="InterPro" id="IPR011009">
    <property type="entry name" value="Kinase-like_dom_sf"/>
</dbReference>
<dbReference type="SUPFAM" id="SSF56112">
    <property type="entry name" value="Protein kinase-like (PK-like)"/>
    <property type="match status" value="1"/>
</dbReference>
<evidence type="ECO:0000313" key="4">
    <source>
        <dbReference type="Proteomes" id="UP000636709"/>
    </source>
</evidence>
<dbReference type="PANTHER" id="PTHR27006">
    <property type="entry name" value="PROMASTIGOTE SURFACE ANTIGEN PROTEIN PSA"/>
    <property type="match status" value="1"/>
</dbReference>